<dbReference type="PANTHER" id="PTHR46105:SF28">
    <property type="entry name" value="ZINC FINGER PROTEIN 37-LIKE"/>
    <property type="match status" value="1"/>
</dbReference>
<feature type="region of interest" description="Disordered" evidence="1">
    <location>
        <begin position="259"/>
        <end position="573"/>
    </location>
</feature>
<comment type="caution">
    <text evidence="3">The sequence shown here is derived from an EMBL/GenBank/DDBJ whole genome shotgun (WGS) entry which is preliminary data.</text>
</comment>
<dbReference type="InterPro" id="IPR050457">
    <property type="entry name" value="ZnFinger_BTB_dom_contain"/>
</dbReference>
<feature type="compositionally biased region" description="Basic and acidic residues" evidence="1">
    <location>
        <begin position="383"/>
        <end position="396"/>
    </location>
</feature>
<reference evidence="3 4" key="1">
    <citation type="submission" date="2024-02" db="EMBL/GenBank/DDBJ databases">
        <authorList>
            <person name="Daric V."/>
            <person name="Darras S."/>
        </authorList>
    </citation>
    <scope>NUCLEOTIDE SEQUENCE [LARGE SCALE GENOMIC DNA]</scope>
</reference>
<proteinExistence type="predicted"/>
<dbReference type="Proteomes" id="UP001642483">
    <property type="component" value="Unassembled WGS sequence"/>
</dbReference>
<evidence type="ECO:0000259" key="2">
    <source>
        <dbReference type="PROSITE" id="PS50097"/>
    </source>
</evidence>
<keyword evidence="4" id="KW-1185">Reference proteome</keyword>
<evidence type="ECO:0000256" key="1">
    <source>
        <dbReference type="SAM" id="MobiDB-lite"/>
    </source>
</evidence>
<dbReference type="SMART" id="SM00225">
    <property type="entry name" value="BTB"/>
    <property type="match status" value="1"/>
</dbReference>
<evidence type="ECO:0000313" key="4">
    <source>
        <dbReference type="Proteomes" id="UP001642483"/>
    </source>
</evidence>
<sequence>MTTDILCTMGDEINGVNNNEIKSTIENIKFKWTQEVPQYGHKLLQRLDEFRNKHIFYDVTLKTIDEDLSAHKVVLAACGGMFRSHFVNSKTKRIADDVTEVNFDCTAAGLRTILKFAYSGLLEINEKNLLPTLLAAIISEMKEVQEICADIAMSRLGWMLTFDGSEEMLPTISAEGKTNGKKEPSPSLDHAFEILQKILQFNDTQFPKRIAEEESNCDEKLSQYPCLKEVQLRYPELETVYVSMLNCLRKAKMLEKMKEEKHLSHENPSKETSKLESANVAKKEEMGSVNDSEEVLSDKAENKNTLDEEERREPAVTASDTSKVETAERNKACEKSENDGKDATATLSSEPNQAPKPRARKQNSNELSKPPISKPRTVSMPVQKKDSLNGKAEAKKSRPASPPKDQSKSLPHSSSPAGLSIHSPSLSPAPPSPLPSKKKSAAPKPPGQIAPVTTATTPSTKPAATVKDAAGRTPPPRPKMEKASASPRPTRSGSTKVPPPRPKPPSVKRPPVVSEDTDKANYDDALNPFAEETEQTDDYATTTKSEIKETGSNGIEEAESKKSDYDESLNPFG</sequence>
<accession>A0ABP0FY09</accession>
<feature type="compositionally biased region" description="Basic and acidic residues" evidence="1">
    <location>
        <begin position="259"/>
        <end position="274"/>
    </location>
</feature>
<dbReference type="SUPFAM" id="SSF54695">
    <property type="entry name" value="POZ domain"/>
    <property type="match status" value="1"/>
</dbReference>
<feature type="domain" description="BTB" evidence="2">
    <location>
        <begin position="57"/>
        <end position="126"/>
    </location>
</feature>
<dbReference type="Gene3D" id="3.30.710.10">
    <property type="entry name" value="Potassium Channel Kv1.1, Chain A"/>
    <property type="match status" value="1"/>
</dbReference>
<feature type="compositionally biased region" description="Low complexity" evidence="1">
    <location>
        <begin position="450"/>
        <end position="467"/>
    </location>
</feature>
<feature type="compositionally biased region" description="Pro residues" evidence="1">
    <location>
        <begin position="497"/>
        <end position="508"/>
    </location>
</feature>
<dbReference type="InterPro" id="IPR011333">
    <property type="entry name" value="SKP1/BTB/POZ_sf"/>
</dbReference>
<evidence type="ECO:0000313" key="3">
    <source>
        <dbReference type="EMBL" id="CAK8683309.1"/>
    </source>
</evidence>
<feature type="compositionally biased region" description="Basic and acidic residues" evidence="1">
    <location>
        <begin position="322"/>
        <end position="342"/>
    </location>
</feature>
<dbReference type="PROSITE" id="PS50097">
    <property type="entry name" value="BTB"/>
    <property type="match status" value="1"/>
</dbReference>
<dbReference type="Pfam" id="PF00651">
    <property type="entry name" value="BTB"/>
    <property type="match status" value="1"/>
</dbReference>
<dbReference type="InterPro" id="IPR000210">
    <property type="entry name" value="BTB/POZ_dom"/>
</dbReference>
<dbReference type="PANTHER" id="PTHR46105">
    <property type="entry name" value="AGAP004733-PA"/>
    <property type="match status" value="1"/>
</dbReference>
<protein>
    <recommendedName>
        <fullName evidence="2">BTB domain-containing protein</fullName>
    </recommendedName>
</protein>
<name>A0ABP0FY09_CLALP</name>
<organism evidence="3 4">
    <name type="scientific">Clavelina lepadiformis</name>
    <name type="common">Light-bulb sea squirt</name>
    <name type="synonym">Ascidia lepadiformis</name>
    <dbReference type="NCBI Taxonomy" id="159417"/>
    <lineage>
        <taxon>Eukaryota</taxon>
        <taxon>Metazoa</taxon>
        <taxon>Chordata</taxon>
        <taxon>Tunicata</taxon>
        <taxon>Ascidiacea</taxon>
        <taxon>Aplousobranchia</taxon>
        <taxon>Clavelinidae</taxon>
        <taxon>Clavelina</taxon>
    </lineage>
</organism>
<dbReference type="EMBL" id="CAWYQH010000097">
    <property type="protein sequence ID" value="CAK8683309.1"/>
    <property type="molecule type" value="Genomic_DNA"/>
</dbReference>
<gene>
    <name evidence="3" type="ORF">CVLEPA_LOCUS14394</name>
</gene>
<feature type="compositionally biased region" description="Basic and acidic residues" evidence="1">
    <location>
        <begin position="296"/>
        <end position="314"/>
    </location>
</feature>
<feature type="compositionally biased region" description="Polar residues" evidence="1">
    <location>
        <begin position="408"/>
        <end position="417"/>
    </location>
</feature>